<keyword evidence="2" id="KW-0812">Transmembrane</keyword>
<feature type="transmembrane region" description="Helical" evidence="2">
    <location>
        <begin position="47"/>
        <end position="70"/>
    </location>
</feature>
<comment type="caution">
    <text evidence="3">The sequence shown here is derived from an EMBL/GenBank/DDBJ whole genome shotgun (WGS) entry which is preliminary data.</text>
</comment>
<gene>
    <name evidence="3" type="ORF">HNR61_006384</name>
</gene>
<evidence type="ECO:0000313" key="3">
    <source>
        <dbReference type="EMBL" id="MBA8954727.1"/>
    </source>
</evidence>
<feature type="compositionally biased region" description="Basic and acidic residues" evidence="1">
    <location>
        <begin position="315"/>
        <end position="340"/>
    </location>
</feature>
<feature type="transmembrane region" description="Helical" evidence="2">
    <location>
        <begin position="282"/>
        <end position="301"/>
    </location>
</feature>
<evidence type="ECO:0000313" key="4">
    <source>
        <dbReference type="Proteomes" id="UP000572680"/>
    </source>
</evidence>
<evidence type="ECO:0008006" key="5">
    <source>
        <dbReference type="Google" id="ProtNLM"/>
    </source>
</evidence>
<feature type="compositionally biased region" description="Pro residues" evidence="1">
    <location>
        <begin position="359"/>
        <end position="377"/>
    </location>
</feature>
<dbReference type="EMBL" id="JACJIA010000009">
    <property type="protein sequence ID" value="MBA8954727.1"/>
    <property type="molecule type" value="Genomic_DNA"/>
</dbReference>
<protein>
    <recommendedName>
        <fullName evidence="5">Glycerophosphoryl diester phosphodiesterase membrane domain-containing protein</fullName>
    </recommendedName>
</protein>
<feature type="transmembrane region" description="Helical" evidence="2">
    <location>
        <begin position="227"/>
        <end position="249"/>
    </location>
</feature>
<feature type="transmembrane region" description="Helical" evidence="2">
    <location>
        <begin position="90"/>
        <end position="117"/>
    </location>
</feature>
<dbReference type="RefSeq" id="WP_182846755.1">
    <property type="nucleotide sequence ID" value="NZ_BAAALP010000099.1"/>
</dbReference>
<dbReference type="AlphaFoldDB" id="A0A7W3LUZ8"/>
<feature type="region of interest" description="Disordered" evidence="1">
    <location>
        <begin position="315"/>
        <end position="398"/>
    </location>
</feature>
<proteinExistence type="predicted"/>
<keyword evidence="2" id="KW-1133">Transmembrane helix</keyword>
<reference evidence="3 4" key="1">
    <citation type="submission" date="2020-08" db="EMBL/GenBank/DDBJ databases">
        <title>Genomic Encyclopedia of Type Strains, Phase IV (KMG-IV): sequencing the most valuable type-strain genomes for metagenomic binning, comparative biology and taxonomic classification.</title>
        <authorList>
            <person name="Goeker M."/>
        </authorList>
    </citation>
    <scope>NUCLEOTIDE SEQUENCE [LARGE SCALE GENOMIC DNA]</scope>
    <source>
        <strain evidence="3 4">DSM 44197</strain>
    </source>
</reference>
<keyword evidence="2" id="KW-0472">Membrane</keyword>
<evidence type="ECO:0000256" key="2">
    <source>
        <dbReference type="SAM" id="Phobius"/>
    </source>
</evidence>
<feature type="transmembrane region" description="Helical" evidence="2">
    <location>
        <begin position="138"/>
        <end position="158"/>
    </location>
</feature>
<name>A0A7W3LUZ8_ACTNM</name>
<feature type="transmembrane region" description="Helical" evidence="2">
    <location>
        <begin position="178"/>
        <end position="206"/>
    </location>
</feature>
<sequence length="398" mass="42418">MSTPNDAPRLAGPPPGSPEGDVPFRPLSMSEMLDGAIAGIRRAPRTVLGVSVAVSAVIQVAGTVAAYYFVGEQARDEVTPGVLLRSLGSQVSLALIGLVLSAYGIVLLSGLLAPVLGRSLFGLPAESWQVWRDARPRLGRLAAVALVIMGAALLGLLLPVTPFLLLVAAEAPVSLCVLAGLLGFPAGIALMVWLYVLLVLAAPAVVLERESVGGALARARRLSRGRWWRTCGTLLLALLITVFMGFFALRIPFLVAQLVFFGTEPEGGRALGALALDTFGRIVSWSVVLPFDAGVIALLYMDRRMRREGLDLDLRTRRDAPTGDDPHRDAPHRDDPHRDDPDGDAPGDDGFFTLWRPAWPSPRPAPAPFPPPAPHPRQMPREPHAQHQSHTPSGGGAP</sequence>
<feature type="region of interest" description="Disordered" evidence="1">
    <location>
        <begin position="1"/>
        <end position="24"/>
    </location>
</feature>
<evidence type="ECO:0000256" key="1">
    <source>
        <dbReference type="SAM" id="MobiDB-lite"/>
    </source>
</evidence>
<keyword evidence="4" id="KW-1185">Reference proteome</keyword>
<dbReference type="Proteomes" id="UP000572680">
    <property type="component" value="Unassembled WGS sequence"/>
</dbReference>
<accession>A0A7W3LUZ8</accession>
<organism evidence="3 4">
    <name type="scientific">Actinomadura namibiensis</name>
    <dbReference type="NCBI Taxonomy" id="182080"/>
    <lineage>
        <taxon>Bacteria</taxon>
        <taxon>Bacillati</taxon>
        <taxon>Actinomycetota</taxon>
        <taxon>Actinomycetes</taxon>
        <taxon>Streptosporangiales</taxon>
        <taxon>Thermomonosporaceae</taxon>
        <taxon>Actinomadura</taxon>
    </lineage>
</organism>